<feature type="compositionally biased region" description="Polar residues" evidence="1">
    <location>
        <begin position="1"/>
        <end position="11"/>
    </location>
</feature>
<dbReference type="Proteomes" id="UP001054945">
    <property type="component" value="Unassembled WGS sequence"/>
</dbReference>
<sequence>MIDWTSSSSIPQVHGPAQETVAPSAFEGNVPRWPPVKQRPVISSTPNEGYRFLGRTFDHPEYWSAPSLCMSLCGAHARKNCDQHGAANLYHWAALCEVSTGLRHRGIRQVGFPLTHRVLH</sequence>
<keyword evidence="3" id="KW-1185">Reference proteome</keyword>
<protein>
    <submittedName>
        <fullName evidence="2">Uncharacterized protein</fullName>
    </submittedName>
</protein>
<gene>
    <name evidence="2" type="ORF">CEXT_696541</name>
</gene>
<organism evidence="2 3">
    <name type="scientific">Caerostris extrusa</name>
    <name type="common">Bark spider</name>
    <name type="synonym">Caerostris bankana</name>
    <dbReference type="NCBI Taxonomy" id="172846"/>
    <lineage>
        <taxon>Eukaryota</taxon>
        <taxon>Metazoa</taxon>
        <taxon>Ecdysozoa</taxon>
        <taxon>Arthropoda</taxon>
        <taxon>Chelicerata</taxon>
        <taxon>Arachnida</taxon>
        <taxon>Araneae</taxon>
        <taxon>Araneomorphae</taxon>
        <taxon>Entelegynae</taxon>
        <taxon>Araneoidea</taxon>
        <taxon>Araneidae</taxon>
        <taxon>Caerostris</taxon>
    </lineage>
</organism>
<proteinExistence type="predicted"/>
<dbReference type="EMBL" id="BPLR01005111">
    <property type="protein sequence ID" value="GIX99884.1"/>
    <property type="molecule type" value="Genomic_DNA"/>
</dbReference>
<comment type="caution">
    <text evidence="2">The sequence shown here is derived from an EMBL/GenBank/DDBJ whole genome shotgun (WGS) entry which is preliminary data.</text>
</comment>
<evidence type="ECO:0000313" key="3">
    <source>
        <dbReference type="Proteomes" id="UP001054945"/>
    </source>
</evidence>
<evidence type="ECO:0000313" key="2">
    <source>
        <dbReference type="EMBL" id="GIX99884.1"/>
    </source>
</evidence>
<evidence type="ECO:0000256" key="1">
    <source>
        <dbReference type="SAM" id="MobiDB-lite"/>
    </source>
</evidence>
<accession>A0AAV4PVQ2</accession>
<name>A0AAV4PVQ2_CAEEX</name>
<dbReference type="AlphaFoldDB" id="A0AAV4PVQ2"/>
<feature type="region of interest" description="Disordered" evidence="1">
    <location>
        <begin position="1"/>
        <end position="41"/>
    </location>
</feature>
<reference evidence="2 3" key="1">
    <citation type="submission" date="2021-06" db="EMBL/GenBank/DDBJ databases">
        <title>Caerostris extrusa draft genome.</title>
        <authorList>
            <person name="Kono N."/>
            <person name="Arakawa K."/>
        </authorList>
    </citation>
    <scope>NUCLEOTIDE SEQUENCE [LARGE SCALE GENOMIC DNA]</scope>
</reference>